<evidence type="ECO:0000256" key="2">
    <source>
        <dbReference type="ARBA" id="ARBA00022801"/>
    </source>
</evidence>
<dbReference type="AlphaFoldDB" id="A0A975IQ84"/>
<evidence type="ECO:0000259" key="3">
    <source>
        <dbReference type="PROSITE" id="PS51462"/>
    </source>
</evidence>
<comment type="cofactor">
    <cofactor evidence="1">
        <name>Mg(2+)</name>
        <dbReference type="ChEBI" id="CHEBI:18420"/>
    </cofactor>
</comment>
<dbReference type="EMBL" id="CP071696">
    <property type="protein sequence ID" value="QTX04776.1"/>
    <property type="molecule type" value="Genomic_DNA"/>
</dbReference>
<protein>
    <submittedName>
        <fullName evidence="4">NUDIX domain-containing protein</fullName>
    </submittedName>
</protein>
<keyword evidence="2" id="KW-0378">Hydrolase</keyword>
<dbReference type="PANTHER" id="PTHR43046">
    <property type="entry name" value="GDP-MANNOSE MANNOSYL HYDROLASE"/>
    <property type="match status" value="1"/>
</dbReference>
<name>A0A975IQ84_9MICO</name>
<dbReference type="RefSeq" id="WP_210898725.1">
    <property type="nucleotide sequence ID" value="NZ_CP071696.1"/>
</dbReference>
<dbReference type="SUPFAM" id="SSF55811">
    <property type="entry name" value="Nudix"/>
    <property type="match status" value="1"/>
</dbReference>
<dbReference type="InterPro" id="IPR020084">
    <property type="entry name" value="NUDIX_hydrolase_CS"/>
</dbReference>
<dbReference type="PROSITE" id="PS00893">
    <property type="entry name" value="NUDIX_BOX"/>
    <property type="match status" value="1"/>
</dbReference>
<accession>A0A975IQ84</accession>
<keyword evidence="5" id="KW-1185">Reference proteome</keyword>
<organism evidence="4 5">
    <name type="scientific">Agromyces archimandritae</name>
    <dbReference type="NCBI Taxonomy" id="2781962"/>
    <lineage>
        <taxon>Bacteria</taxon>
        <taxon>Bacillati</taxon>
        <taxon>Actinomycetota</taxon>
        <taxon>Actinomycetes</taxon>
        <taxon>Micrococcales</taxon>
        <taxon>Microbacteriaceae</taxon>
        <taxon>Agromyces</taxon>
    </lineage>
</organism>
<sequence>MPIDRSYIRVKAMLIAPNEDRSHHLVSVNAPSRENPHGFHRLIGGGVELGETHREAIVREIDEELGAHIHDLAHLGIVESIFRFDGGLGHEIVALYTGRPDPAPGRGGGTLIESNGTVVPVVWRPFDDAHLDVPLYPSAANDWIRRLATAPSAVEPSPGAAL</sequence>
<feature type="domain" description="Nudix hydrolase" evidence="3">
    <location>
        <begin position="6"/>
        <end position="146"/>
    </location>
</feature>
<proteinExistence type="predicted"/>
<dbReference type="Gene3D" id="3.90.79.10">
    <property type="entry name" value="Nucleoside Triphosphate Pyrophosphohydrolase"/>
    <property type="match status" value="1"/>
</dbReference>
<evidence type="ECO:0000313" key="5">
    <source>
        <dbReference type="Proteomes" id="UP000671914"/>
    </source>
</evidence>
<dbReference type="GO" id="GO:0016787">
    <property type="term" value="F:hydrolase activity"/>
    <property type="evidence" value="ECO:0007669"/>
    <property type="project" value="UniProtKB-KW"/>
</dbReference>
<dbReference type="KEGG" id="aarc:G127AT_00410"/>
<dbReference type="InterPro" id="IPR015797">
    <property type="entry name" value="NUDIX_hydrolase-like_dom_sf"/>
</dbReference>
<dbReference type="Proteomes" id="UP000671914">
    <property type="component" value="Chromosome"/>
</dbReference>
<gene>
    <name evidence="4" type="ORF">G127AT_00410</name>
</gene>
<dbReference type="InterPro" id="IPR000086">
    <property type="entry name" value="NUDIX_hydrolase_dom"/>
</dbReference>
<dbReference type="PROSITE" id="PS51462">
    <property type="entry name" value="NUDIX"/>
    <property type="match status" value="1"/>
</dbReference>
<evidence type="ECO:0000313" key="4">
    <source>
        <dbReference type="EMBL" id="QTX04776.1"/>
    </source>
</evidence>
<dbReference type="PANTHER" id="PTHR43046:SF14">
    <property type="entry name" value="MUTT_NUDIX FAMILY PROTEIN"/>
    <property type="match status" value="1"/>
</dbReference>
<dbReference type="Pfam" id="PF00293">
    <property type="entry name" value="NUDIX"/>
    <property type="match status" value="1"/>
</dbReference>
<reference evidence="4" key="1">
    <citation type="submission" date="2021-03" db="EMBL/GenBank/DDBJ databases">
        <title>Agromyces archimandritus sp. nov., isolated from the cockroach Archimandrita tessellata.</title>
        <authorList>
            <person name="Guzman J."/>
            <person name="Ortuzar M."/>
            <person name="Poehlein A."/>
            <person name="Daniel R."/>
            <person name="Trujillo M."/>
            <person name="Vilcinskas A."/>
        </authorList>
    </citation>
    <scope>NUCLEOTIDE SEQUENCE</scope>
    <source>
        <strain evidence="4">G127AT</strain>
    </source>
</reference>
<evidence type="ECO:0000256" key="1">
    <source>
        <dbReference type="ARBA" id="ARBA00001946"/>
    </source>
</evidence>